<proteinExistence type="predicted"/>
<evidence type="ECO:0000256" key="1">
    <source>
        <dbReference type="SAM" id="MobiDB-lite"/>
    </source>
</evidence>
<evidence type="ECO:0008006" key="5">
    <source>
        <dbReference type="Google" id="ProtNLM"/>
    </source>
</evidence>
<keyword evidence="4" id="KW-1185">Reference proteome</keyword>
<sequence>MSRTQRSHRARIQLRRRRSLAILSCLVLAVAAALLPSGPARAATNPFNIDGSVPDAGTVQLNDPFGAVKELGPKNGTSTKIGVIHTAAPPMLDTTNPNGQVDLRRAWLDLKRDSDNNDWVYFAWERDANTGSGFIAFEFMKSGVPAACNGYNNTEAQLIASCNPWKDRQAGDFLILWDQQGSSTTLYKRVWQQSGSNLVLGASQTIVNGEAKFSADGFKGEAAVNITAEGLSTAGACVSFANVIPSTVTGNSDQADYKDTILQVLPPISNCTATIVTTPKDGSGAAIPAGGLSIGTGVTSVKDSATISLAGGSATPSGSVSFFLCQQASGTCTTGGTSVGSVSIAGGTFPKTVSSPTAYVTSAGRYCWRAEWPGDAANGIPATSDSAATECFTVNPVTPTLSTTAGADVVLGNAVTDSAALGGTATRPATPVINLTGTAGPAADGTITFKLYGPSDTGCGALVFTSSTVPVSGNGTYNAPSFTPTAPGNYHWVAVYSGSSPNTSAVTHNAVCTDTDEDVTVSDVPSSISTAQRWVPNDSATVSAPAGGNLSGTVHFALYANGTCSGSAIYTEDKAVSGSSPRTVSTSNTTAQDATGTFSWGVSYDSDNPAQRDIPASCQETSSLTVANGSSVSSP</sequence>
<reference evidence="3 4" key="1">
    <citation type="submission" date="2020-07" db="EMBL/GenBank/DDBJ databases">
        <title>Sequencing the genomes of 1000 actinobacteria strains.</title>
        <authorList>
            <person name="Klenk H.-P."/>
        </authorList>
    </citation>
    <scope>NUCLEOTIDE SEQUENCE [LARGE SCALE GENOMIC DNA]</scope>
    <source>
        <strain evidence="3 4">DSM 19082</strain>
    </source>
</reference>
<dbReference type="Proteomes" id="UP000582231">
    <property type="component" value="Unassembled WGS sequence"/>
</dbReference>
<feature type="region of interest" description="Disordered" evidence="1">
    <location>
        <begin position="609"/>
        <end position="635"/>
    </location>
</feature>
<organism evidence="3 4">
    <name type="scientific">Nocardioides kongjuensis</name>
    <dbReference type="NCBI Taxonomy" id="349522"/>
    <lineage>
        <taxon>Bacteria</taxon>
        <taxon>Bacillati</taxon>
        <taxon>Actinomycetota</taxon>
        <taxon>Actinomycetes</taxon>
        <taxon>Propionibacteriales</taxon>
        <taxon>Nocardioidaceae</taxon>
        <taxon>Nocardioides</taxon>
    </lineage>
</organism>
<dbReference type="AlphaFoldDB" id="A0A852RLF3"/>
<feature type="region of interest" description="Disordered" evidence="1">
    <location>
        <begin position="577"/>
        <end position="597"/>
    </location>
</feature>
<evidence type="ECO:0000256" key="2">
    <source>
        <dbReference type="SAM" id="SignalP"/>
    </source>
</evidence>
<dbReference type="InterPro" id="IPR006311">
    <property type="entry name" value="TAT_signal"/>
</dbReference>
<accession>A0A852RLF3</accession>
<dbReference type="RefSeq" id="WP_218865622.1">
    <property type="nucleotide sequence ID" value="NZ_BAABEF010000001.1"/>
</dbReference>
<evidence type="ECO:0000313" key="3">
    <source>
        <dbReference type="EMBL" id="NYD29690.1"/>
    </source>
</evidence>
<feature type="chain" id="PRO_5032843336" description="Hemagglutinin" evidence="2">
    <location>
        <begin position="43"/>
        <end position="635"/>
    </location>
</feature>
<feature type="compositionally biased region" description="Polar residues" evidence="1">
    <location>
        <begin position="618"/>
        <end position="635"/>
    </location>
</feature>
<gene>
    <name evidence="3" type="ORF">BJ958_001236</name>
</gene>
<feature type="signal peptide" evidence="2">
    <location>
        <begin position="1"/>
        <end position="42"/>
    </location>
</feature>
<comment type="caution">
    <text evidence="3">The sequence shown here is derived from an EMBL/GenBank/DDBJ whole genome shotgun (WGS) entry which is preliminary data.</text>
</comment>
<dbReference type="EMBL" id="JACCBF010000001">
    <property type="protein sequence ID" value="NYD29690.1"/>
    <property type="molecule type" value="Genomic_DNA"/>
</dbReference>
<protein>
    <recommendedName>
        <fullName evidence="5">Hemagglutinin</fullName>
    </recommendedName>
</protein>
<dbReference type="PROSITE" id="PS51318">
    <property type="entry name" value="TAT"/>
    <property type="match status" value="1"/>
</dbReference>
<evidence type="ECO:0000313" key="4">
    <source>
        <dbReference type="Proteomes" id="UP000582231"/>
    </source>
</evidence>
<keyword evidence="2" id="KW-0732">Signal</keyword>
<name>A0A852RLF3_9ACTN</name>